<feature type="transmembrane region" description="Helical" evidence="2">
    <location>
        <begin position="156"/>
        <end position="180"/>
    </location>
</feature>
<keyword evidence="2" id="KW-1133">Transmembrane helix</keyword>
<sequence length="186" mass="20559">MFQHHHIQKKHNLQADMERGEERKLSREEAVGGGQPHCPRCLRPRPRHRHRHAHPSRCRCHRPSALLPGIGAGGESGSRAAGNTTTAGRFSAPPPQCCCPLCPPLQLLDHQQRYVRHCNLTTTFLSSALSLRLRGRSGLRSRSGVRVRSCLHPTKLVALGLVRCSVVISFVSGSFGPMLYFGVLLL</sequence>
<evidence type="ECO:0000256" key="1">
    <source>
        <dbReference type="SAM" id="MobiDB-lite"/>
    </source>
</evidence>
<dbReference type="Proteomes" id="UP000807115">
    <property type="component" value="Chromosome 1"/>
</dbReference>
<keyword evidence="2" id="KW-0472">Membrane</keyword>
<reference evidence="3" key="1">
    <citation type="journal article" date="2019" name="BMC Genomics">
        <title>A new reference genome for Sorghum bicolor reveals high levels of sequence similarity between sweet and grain genotypes: implications for the genetics of sugar metabolism.</title>
        <authorList>
            <person name="Cooper E.A."/>
            <person name="Brenton Z.W."/>
            <person name="Flinn B.S."/>
            <person name="Jenkins J."/>
            <person name="Shu S."/>
            <person name="Flowers D."/>
            <person name="Luo F."/>
            <person name="Wang Y."/>
            <person name="Xia P."/>
            <person name="Barry K."/>
            <person name="Daum C."/>
            <person name="Lipzen A."/>
            <person name="Yoshinaga Y."/>
            <person name="Schmutz J."/>
            <person name="Saski C."/>
            <person name="Vermerris W."/>
            <person name="Kresovich S."/>
        </authorList>
    </citation>
    <scope>NUCLEOTIDE SEQUENCE</scope>
</reference>
<evidence type="ECO:0000313" key="4">
    <source>
        <dbReference type="Proteomes" id="UP000807115"/>
    </source>
</evidence>
<evidence type="ECO:0000313" key="3">
    <source>
        <dbReference type="EMBL" id="KAG0549630.1"/>
    </source>
</evidence>
<dbReference type="EMBL" id="CM027680">
    <property type="protein sequence ID" value="KAG0549630.1"/>
    <property type="molecule type" value="Genomic_DNA"/>
</dbReference>
<protein>
    <submittedName>
        <fullName evidence="3">Uncharacterized protein</fullName>
    </submittedName>
</protein>
<reference evidence="3" key="2">
    <citation type="submission" date="2020-10" db="EMBL/GenBank/DDBJ databases">
        <authorList>
            <person name="Cooper E.A."/>
            <person name="Brenton Z.W."/>
            <person name="Flinn B.S."/>
            <person name="Jenkins J."/>
            <person name="Shu S."/>
            <person name="Flowers D."/>
            <person name="Luo F."/>
            <person name="Wang Y."/>
            <person name="Xia P."/>
            <person name="Barry K."/>
            <person name="Daum C."/>
            <person name="Lipzen A."/>
            <person name="Yoshinaga Y."/>
            <person name="Schmutz J."/>
            <person name="Saski C."/>
            <person name="Vermerris W."/>
            <person name="Kresovich S."/>
        </authorList>
    </citation>
    <scope>NUCLEOTIDE SEQUENCE</scope>
</reference>
<feature type="compositionally biased region" description="Basic and acidic residues" evidence="1">
    <location>
        <begin position="16"/>
        <end position="30"/>
    </location>
</feature>
<accession>A0A921S1H9</accession>
<evidence type="ECO:0000256" key="2">
    <source>
        <dbReference type="SAM" id="Phobius"/>
    </source>
</evidence>
<organism evidence="3 4">
    <name type="scientific">Sorghum bicolor</name>
    <name type="common">Sorghum</name>
    <name type="synonym">Sorghum vulgare</name>
    <dbReference type="NCBI Taxonomy" id="4558"/>
    <lineage>
        <taxon>Eukaryota</taxon>
        <taxon>Viridiplantae</taxon>
        <taxon>Streptophyta</taxon>
        <taxon>Embryophyta</taxon>
        <taxon>Tracheophyta</taxon>
        <taxon>Spermatophyta</taxon>
        <taxon>Magnoliopsida</taxon>
        <taxon>Liliopsida</taxon>
        <taxon>Poales</taxon>
        <taxon>Poaceae</taxon>
        <taxon>PACMAD clade</taxon>
        <taxon>Panicoideae</taxon>
        <taxon>Andropogonodae</taxon>
        <taxon>Andropogoneae</taxon>
        <taxon>Sorghinae</taxon>
        <taxon>Sorghum</taxon>
    </lineage>
</organism>
<gene>
    <name evidence="3" type="ORF">BDA96_01G271400</name>
</gene>
<name>A0A921S1H9_SORBI</name>
<feature type="region of interest" description="Disordered" evidence="1">
    <location>
        <begin position="1"/>
        <end position="46"/>
    </location>
</feature>
<comment type="caution">
    <text evidence="3">The sequence shown here is derived from an EMBL/GenBank/DDBJ whole genome shotgun (WGS) entry which is preliminary data.</text>
</comment>
<feature type="compositionally biased region" description="Basic residues" evidence="1">
    <location>
        <begin position="1"/>
        <end position="12"/>
    </location>
</feature>
<keyword evidence="2" id="KW-0812">Transmembrane</keyword>
<proteinExistence type="predicted"/>
<dbReference type="AlphaFoldDB" id="A0A921S1H9"/>